<protein>
    <submittedName>
        <fullName evidence="1">Uncharacterized protein</fullName>
    </submittedName>
</protein>
<evidence type="ECO:0000313" key="2">
    <source>
        <dbReference type="Proteomes" id="UP000034569"/>
    </source>
</evidence>
<comment type="caution">
    <text evidence="1">The sequence shown here is derived from an EMBL/GenBank/DDBJ whole genome shotgun (WGS) entry which is preliminary data.</text>
</comment>
<evidence type="ECO:0000313" key="1">
    <source>
        <dbReference type="EMBL" id="KKU22871.1"/>
    </source>
</evidence>
<dbReference type="EMBL" id="LCLU01000003">
    <property type="protein sequence ID" value="KKU22871.1"/>
    <property type="molecule type" value="Genomic_DNA"/>
</dbReference>
<reference evidence="1 2" key="1">
    <citation type="journal article" date="2015" name="Nature">
        <title>rRNA introns, odd ribosomes, and small enigmatic genomes across a large radiation of phyla.</title>
        <authorList>
            <person name="Brown C.T."/>
            <person name="Hug L.A."/>
            <person name="Thomas B.C."/>
            <person name="Sharon I."/>
            <person name="Castelle C.J."/>
            <person name="Singh A."/>
            <person name="Wilkins M.J."/>
            <person name="Williams K.H."/>
            <person name="Banfield J.F."/>
        </authorList>
    </citation>
    <scope>NUCLEOTIDE SEQUENCE [LARGE SCALE GENOMIC DNA]</scope>
</reference>
<dbReference type="Proteomes" id="UP000034569">
    <property type="component" value="Unassembled WGS sequence"/>
</dbReference>
<sequence length="821" mass="90604">MQIFSKINSFKTRIAAGFLGFILIASVIAPMPAKAGVDSAILTIKDFAWEIVKGVLVVAQKKMLDGFTNQTIKWIKGGAKGQPGFVQDFGGFLEDAVDQAVGQVLTDEIGRDLCSPFQVELKIMLLPEREFGEKVKCSLSDIVENIEDFTRDFRNGGWQAWLKIQEPQNNIYGAYFLTVDAMKKKAEQAKESAKTEVVSSGGFLGSKKCGVYDSAGTSMSGELKESDADIFVAALEDDERTMGGQRTFKKVCQIVTPGDTVGERLNSSLKWDSEWLVNSQSVAASIGAIIDAAINKVTDEGLASAGKLVSGNKTNSNQVKKDVNKDAAEQLGDAIENYKKYNELIRIKYKIIQIGAKMGSDLQICNPDNPDFAVMSAERAADEATLDSLTKGLQDLLLKSSELQALRKEILKMPNAPSQATFDAMAAGDSVAIALVNNYRTKRDKFIEKEMGQYAVLTAEEKEGLTQDEQDALIIKKRQELENEDAKEKLAKDKLNVLQEQAYTRIGPLARLNIRFNNLVGKDNKPPSQEGERLANVNASTGATMVSLLNCLRGNVEQVNDLLGKLDPNTGRYTTPDLLNTYDQYVLAGKLQNVVYLLRKQDAELINLLTESSMSLSTIISNLDDVTKRMMNLLPQITVTEEVETMDPTTGKVTKTTVQVQKDNPLNLTFPINFSKDAVPGNTYGNPPIDPIDTALSEIRKILTNTSPNMSDQESYKVKSGWWGHKTKMKSRWPKALEYLDNKFTDEVQDEIAVETKITYSITTGRGNTDPRTNPTLDAAIKDANAIYGAHNIPPDEAQEMINNAIEVGRIRWSMQETEQM</sequence>
<accession>A0A0G1NR17</accession>
<gene>
    <name evidence="1" type="ORF">UX33_C0003G0035</name>
</gene>
<proteinExistence type="predicted"/>
<name>A0A0G1NR17_9BACT</name>
<dbReference type="AlphaFoldDB" id="A0A0G1NR17"/>
<organism evidence="1 2">
    <name type="scientific">Candidatus Azambacteria bacterium GW2011_GWC1_46_13</name>
    <dbReference type="NCBI Taxonomy" id="1618619"/>
    <lineage>
        <taxon>Bacteria</taxon>
        <taxon>Candidatus Azamiibacteriota</taxon>
    </lineage>
</organism>